<evidence type="ECO:0000256" key="2">
    <source>
        <dbReference type="ARBA" id="ARBA00022723"/>
    </source>
</evidence>
<dbReference type="UniPathway" id="UPA00056">
    <property type="reaction ID" value="UER00096"/>
</dbReference>
<feature type="binding site" evidence="8">
    <location>
        <position position="609"/>
    </location>
    <ligand>
        <name>[4Fe-4S] cluster</name>
        <dbReference type="ChEBI" id="CHEBI:49883"/>
    </ligand>
</feature>
<dbReference type="PIRSF" id="PIRSF037336">
    <property type="entry name" value="IspG_like"/>
    <property type="match status" value="1"/>
</dbReference>
<dbReference type="EC" id="1.17.7.3" evidence="8"/>
<comment type="caution">
    <text evidence="11">The sequence shown here is derived from an EMBL/GenBank/DDBJ whole genome shotgun (WGS) entry which is preliminary data.</text>
</comment>
<evidence type="ECO:0000256" key="6">
    <source>
        <dbReference type="ARBA" id="ARBA00023229"/>
    </source>
</evidence>
<keyword evidence="2 8" id="KW-0479">Metal-binding</keyword>
<dbReference type="InterPro" id="IPR045854">
    <property type="entry name" value="NO2/SO3_Rdtase_4Fe4S_sf"/>
</dbReference>
<evidence type="ECO:0000313" key="12">
    <source>
        <dbReference type="Proteomes" id="UP000317010"/>
    </source>
</evidence>
<dbReference type="GO" id="GO:0046429">
    <property type="term" value="F:4-hydroxy-3-methylbut-2-en-1-yl diphosphate synthase activity (ferredoxin)"/>
    <property type="evidence" value="ECO:0007669"/>
    <property type="project" value="UniProtKB-UniRule"/>
</dbReference>
<comment type="similarity">
    <text evidence="8">Belongs to the IspG family.</text>
</comment>
<keyword evidence="5 8" id="KW-0411">Iron-sulfur</keyword>
<feature type="binding site" evidence="8">
    <location>
        <position position="575"/>
    </location>
    <ligand>
        <name>[4Fe-4S] cluster</name>
        <dbReference type="ChEBI" id="CHEBI:49883"/>
    </ligand>
</feature>
<dbReference type="Gene3D" id="3.30.413.10">
    <property type="entry name" value="Sulfite Reductase Hemoprotein, domain 1"/>
    <property type="match status" value="1"/>
</dbReference>
<dbReference type="Pfam" id="PF26540">
    <property type="entry name" value="GcpE_C"/>
    <property type="match status" value="1"/>
</dbReference>
<evidence type="ECO:0000256" key="8">
    <source>
        <dbReference type="HAMAP-Rule" id="MF_00159"/>
    </source>
</evidence>
<evidence type="ECO:0000259" key="10">
    <source>
        <dbReference type="Pfam" id="PF26540"/>
    </source>
</evidence>
<evidence type="ECO:0000313" key="11">
    <source>
        <dbReference type="EMBL" id="TWI99429.1"/>
    </source>
</evidence>
<feature type="binding site" evidence="8">
    <location>
        <position position="616"/>
    </location>
    <ligand>
        <name>[4Fe-4S] cluster</name>
        <dbReference type="ChEBI" id="CHEBI:49883"/>
    </ligand>
</feature>
<dbReference type="Gene3D" id="3.20.20.20">
    <property type="entry name" value="Dihydropteroate synthase-like"/>
    <property type="match status" value="1"/>
</dbReference>
<comment type="pathway">
    <text evidence="8">Isoprenoid biosynthesis; isopentenyl diphosphate biosynthesis via DXP pathway; isopentenyl diphosphate from 1-deoxy-D-xylulose 5-phosphate: step 5/6.</text>
</comment>
<sequence>MNTDAVKLLQGRYCNSLTEYSRFVTREVAIGDVPMGGNNPIRIQSMTTTDTMDTIGTVEQSIRMIEAGCEYVRITAPSIKEAQNLAEIKKQLRQRGYTAPLVADIHFTPNAAEVAARIVEKVRVNPGNYADKKKFDQLDYTDAEYQGELERIYQKFAPLVKICKEYGTAMRIGTNHGSLSDRIMSRYGDTPQGMVESAMEFMRMCETLNYYNLVVSMKSSNPQVMVQAYRLLVETMVAEGMNYPLHLGVTEAGDGEDGRIKSAVGIGTLLEDGLGDTVRVSLTEEPEAEAPVAIALVERYSSRKSLVESQKPQKDHGPWSMAHGLKTHNPYEYKRRHTYEANAFIGGHMVPRVVIDLSKKNLKDPAVLNDAGYLYSALLDKYNMADQSVDFVYLADELPSFNFPGNLKQLYNYKTWQKLADKTMCHPLFTLAEYINADADRSSALNLVLIKPADIESDEFGALPFSQSLVFVLETDELHGMADQRQFFFKIEELGLDVPVIIKRSYSFDAEANVSAITNLQLYAATDLGALLVDGFGDGIWIDVPEIDTKAITSTAFGILQATRSRISKTEYISCPSCGRTLFDLMVTTQMIRSRTSHLKGLKIGIMGCIVNGPGEMADADYGYVGSGTDKVTLYRGKEAVKKNINSTKALDELINIIKEDGNWVELEN</sequence>
<dbReference type="PANTHER" id="PTHR30454">
    <property type="entry name" value="4-HYDROXY-3-METHYLBUT-2-EN-1-YL DIPHOSPHATE SYNTHASE"/>
    <property type="match status" value="1"/>
</dbReference>
<feature type="binding site" evidence="8">
    <location>
        <position position="578"/>
    </location>
    <ligand>
        <name>[4Fe-4S] cluster</name>
        <dbReference type="ChEBI" id="CHEBI:49883"/>
    </ligand>
</feature>
<comment type="catalytic activity">
    <reaction evidence="7">
        <text>(2E)-4-hydroxy-3-methylbut-2-enyl diphosphate + 2 oxidized [2Fe-2S]-[ferredoxin] + H2O = 2-C-methyl-D-erythritol 2,4-cyclic diphosphate + 2 reduced [2Fe-2S]-[ferredoxin] + H(+)</text>
        <dbReference type="Rhea" id="RHEA:26119"/>
        <dbReference type="Rhea" id="RHEA-COMP:10000"/>
        <dbReference type="Rhea" id="RHEA-COMP:10001"/>
        <dbReference type="ChEBI" id="CHEBI:15377"/>
        <dbReference type="ChEBI" id="CHEBI:15378"/>
        <dbReference type="ChEBI" id="CHEBI:33737"/>
        <dbReference type="ChEBI" id="CHEBI:33738"/>
        <dbReference type="ChEBI" id="CHEBI:58483"/>
        <dbReference type="ChEBI" id="CHEBI:128753"/>
        <dbReference type="EC" id="1.17.7.1"/>
    </reaction>
</comment>
<reference evidence="11 12" key="1">
    <citation type="submission" date="2019-07" db="EMBL/GenBank/DDBJ databases">
        <title>Genomic Encyclopedia of Archaeal and Bacterial Type Strains, Phase II (KMG-II): from individual species to whole genera.</title>
        <authorList>
            <person name="Goeker M."/>
        </authorList>
    </citation>
    <scope>NUCLEOTIDE SEQUENCE [LARGE SCALE GENOMIC DNA]</scope>
    <source>
        <strain evidence="11 12">ATCC BAA-1854</strain>
    </source>
</reference>
<feature type="domain" description="IspG C-terminal" evidence="10">
    <location>
        <begin position="571"/>
        <end position="659"/>
    </location>
</feature>
<evidence type="ECO:0000259" key="9">
    <source>
        <dbReference type="Pfam" id="PF04551"/>
    </source>
</evidence>
<dbReference type="InterPro" id="IPR011005">
    <property type="entry name" value="Dihydropteroate_synth-like_sf"/>
</dbReference>
<keyword evidence="4 8" id="KW-0408">Iron</keyword>
<dbReference type="InterPro" id="IPR058579">
    <property type="entry name" value="IspG_C"/>
</dbReference>
<dbReference type="GO" id="GO:0005506">
    <property type="term" value="F:iron ion binding"/>
    <property type="evidence" value="ECO:0007669"/>
    <property type="project" value="InterPro"/>
</dbReference>
<evidence type="ECO:0000256" key="5">
    <source>
        <dbReference type="ARBA" id="ARBA00023014"/>
    </source>
</evidence>
<name>A0A562U0Q7_9SPHI</name>
<dbReference type="FunFam" id="3.20.20.20:FF:000005">
    <property type="entry name" value="4-hydroxy-3-methylbut-2-en-1-yl diphosphate synthase (flavodoxin)"/>
    <property type="match status" value="1"/>
</dbReference>
<keyword evidence="1 8" id="KW-0004">4Fe-4S</keyword>
<dbReference type="AlphaFoldDB" id="A0A562U0Q7"/>
<evidence type="ECO:0000256" key="1">
    <source>
        <dbReference type="ARBA" id="ARBA00022485"/>
    </source>
</evidence>
<evidence type="ECO:0000256" key="7">
    <source>
        <dbReference type="ARBA" id="ARBA00051119"/>
    </source>
</evidence>
<dbReference type="GO" id="GO:0051539">
    <property type="term" value="F:4 iron, 4 sulfur cluster binding"/>
    <property type="evidence" value="ECO:0007669"/>
    <property type="project" value="UniProtKB-UniRule"/>
</dbReference>
<proteinExistence type="inferred from homology"/>
<keyword evidence="12" id="KW-1185">Reference proteome</keyword>
<dbReference type="InterPro" id="IPR058578">
    <property type="entry name" value="IspG_TIM"/>
</dbReference>
<dbReference type="GO" id="GO:0019288">
    <property type="term" value="P:isopentenyl diphosphate biosynthetic process, methylerythritol 4-phosphate pathway"/>
    <property type="evidence" value="ECO:0007669"/>
    <property type="project" value="UniProtKB-UniRule"/>
</dbReference>
<accession>A0A562U0Q7</accession>
<dbReference type="NCBIfam" id="TIGR00612">
    <property type="entry name" value="ispG_gcpE"/>
    <property type="match status" value="1"/>
</dbReference>
<dbReference type="InterPro" id="IPR017178">
    <property type="entry name" value="IspG_atypical"/>
</dbReference>
<dbReference type="FunFam" id="3.30.413.10:FF:000006">
    <property type="entry name" value="4-hydroxy-3-methylbut-2-en-1-yl diphosphate synthase (flavodoxin)"/>
    <property type="match status" value="1"/>
</dbReference>
<comment type="catalytic activity">
    <reaction evidence="8">
        <text>(2E)-4-hydroxy-3-methylbut-2-enyl diphosphate + oxidized [flavodoxin] + H2O + 2 H(+) = 2-C-methyl-D-erythritol 2,4-cyclic diphosphate + reduced [flavodoxin]</text>
        <dbReference type="Rhea" id="RHEA:43604"/>
        <dbReference type="Rhea" id="RHEA-COMP:10622"/>
        <dbReference type="Rhea" id="RHEA-COMP:10623"/>
        <dbReference type="ChEBI" id="CHEBI:15377"/>
        <dbReference type="ChEBI" id="CHEBI:15378"/>
        <dbReference type="ChEBI" id="CHEBI:57618"/>
        <dbReference type="ChEBI" id="CHEBI:58210"/>
        <dbReference type="ChEBI" id="CHEBI:58483"/>
        <dbReference type="ChEBI" id="CHEBI:128753"/>
        <dbReference type="EC" id="1.17.7.3"/>
    </reaction>
</comment>
<organism evidence="11 12">
    <name type="scientific">Mucilaginibacter frigoritolerans</name>
    <dbReference type="NCBI Taxonomy" id="652788"/>
    <lineage>
        <taxon>Bacteria</taxon>
        <taxon>Pseudomonadati</taxon>
        <taxon>Bacteroidota</taxon>
        <taxon>Sphingobacteriia</taxon>
        <taxon>Sphingobacteriales</taxon>
        <taxon>Sphingobacteriaceae</taxon>
        <taxon>Mucilaginibacter</taxon>
    </lineage>
</organism>
<dbReference type="OrthoDB" id="9803214at2"/>
<dbReference type="InterPro" id="IPR004588">
    <property type="entry name" value="IspG_bac-typ"/>
</dbReference>
<dbReference type="GO" id="GO:0141197">
    <property type="term" value="F:4-hydroxy-3-methylbut-2-enyl-diphosphate synthase activity (flavodoxin)"/>
    <property type="evidence" value="ECO:0007669"/>
    <property type="project" value="UniProtKB-EC"/>
</dbReference>
<feature type="domain" description="IspG TIM-barrel" evidence="9">
    <location>
        <begin position="25"/>
        <end position="293"/>
    </location>
</feature>
<dbReference type="PANTHER" id="PTHR30454:SF0">
    <property type="entry name" value="4-HYDROXY-3-METHYLBUT-2-EN-1-YL DIPHOSPHATE SYNTHASE (FERREDOXIN), CHLOROPLASTIC"/>
    <property type="match status" value="1"/>
</dbReference>
<dbReference type="HAMAP" id="MF_00159">
    <property type="entry name" value="IspG"/>
    <property type="match status" value="1"/>
</dbReference>
<comment type="function">
    <text evidence="8">Converts 2C-methyl-D-erythritol 2,4-cyclodiphosphate (ME-2,4cPP) into 1-hydroxy-2-methyl-2-(E)-butenyl 4-diphosphate.</text>
</comment>
<keyword evidence="3 8" id="KW-0560">Oxidoreductase</keyword>
<dbReference type="Proteomes" id="UP000317010">
    <property type="component" value="Unassembled WGS sequence"/>
</dbReference>
<evidence type="ECO:0000256" key="3">
    <source>
        <dbReference type="ARBA" id="ARBA00023002"/>
    </source>
</evidence>
<comment type="cofactor">
    <cofactor evidence="8">
        <name>[4Fe-4S] cluster</name>
        <dbReference type="ChEBI" id="CHEBI:49883"/>
    </cofactor>
    <text evidence="8">Binds 1 [4Fe-4S] cluster.</text>
</comment>
<dbReference type="GO" id="GO:0016114">
    <property type="term" value="P:terpenoid biosynthetic process"/>
    <property type="evidence" value="ECO:0007669"/>
    <property type="project" value="InterPro"/>
</dbReference>
<dbReference type="EMBL" id="VLLI01000007">
    <property type="protein sequence ID" value="TWI99429.1"/>
    <property type="molecule type" value="Genomic_DNA"/>
</dbReference>
<evidence type="ECO:0000256" key="4">
    <source>
        <dbReference type="ARBA" id="ARBA00023004"/>
    </source>
</evidence>
<dbReference type="SUPFAM" id="SSF56014">
    <property type="entry name" value="Nitrite and sulphite reductase 4Fe-4S domain-like"/>
    <property type="match status" value="1"/>
</dbReference>
<dbReference type="Pfam" id="PF04551">
    <property type="entry name" value="GcpE"/>
    <property type="match status" value="1"/>
</dbReference>
<dbReference type="RefSeq" id="WP_144913335.1">
    <property type="nucleotide sequence ID" value="NZ_VLLI01000007.1"/>
</dbReference>
<gene>
    <name evidence="8" type="primary">ispG</name>
    <name evidence="11" type="ORF">JN11_02746</name>
</gene>
<keyword evidence="6 8" id="KW-0414">Isoprene biosynthesis</keyword>
<protein>
    <recommendedName>
        <fullName evidence="8">4-hydroxy-3-methylbut-2-en-1-yl diphosphate synthase (flavodoxin)</fullName>
        <ecNumber evidence="8">1.17.7.3</ecNumber>
    </recommendedName>
    <alternativeName>
        <fullName evidence="8">1-hydroxy-2-methyl-2-(E)-butenyl 4-diphosphate synthase</fullName>
    </alternativeName>
</protein>